<dbReference type="InterPro" id="IPR014001">
    <property type="entry name" value="Helicase_ATP-bd"/>
</dbReference>
<feature type="domain" description="Helicase C-terminal" evidence="3">
    <location>
        <begin position="224"/>
        <end position="370"/>
    </location>
</feature>
<dbReference type="EMBL" id="BAABGZ010000010">
    <property type="protein sequence ID" value="GAA4349932.1"/>
    <property type="molecule type" value="Genomic_DNA"/>
</dbReference>
<dbReference type="CDD" id="cd18799">
    <property type="entry name" value="SF2_C_EcoAI-like"/>
    <property type="match status" value="1"/>
</dbReference>
<dbReference type="Pfam" id="PF00271">
    <property type="entry name" value="Helicase_C"/>
    <property type="match status" value="1"/>
</dbReference>
<comment type="caution">
    <text evidence="4">The sequence shown here is derived from an EMBL/GenBank/DDBJ whole genome shotgun (WGS) entry which is preliminary data.</text>
</comment>
<dbReference type="InterPro" id="IPR050742">
    <property type="entry name" value="Helicase_Restrict-Modif_Enz"/>
</dbReference>
<dbReference type="InterPro" id="IPR027417">
    <property type="entry name" value="P-loop_NTPase"/>
</dbReference>
<reference evidence="5" key="1">
    <citation type="journal article" date="2019" name="Int. J. Syst. Evol. Microbiol.">
        <title>The Global Catalogue of Microorganisms (GCM) 10K type strain sequencing project: providing services to taxonomists for standard genome sequencing and annotation.</title>
        <authorList>
            <consortium name="The Broad Institute Genomics Platform"/>
            <consortium name="The Broad Institute Genome Sequencing Center for Infectious Disease"/>
            <person name="Wu L."/>
            <person name="Ma J."/>
        </authorList>
    </citation>
    <scope>NUCLEOTIDE SEQUENCE [LARGE SCALE GENOMIC DNA]</scope>
    <source>
        <strain evidence="5">JCM 17923</strain>
    </source>
</reference>
<name>A0ABP8I2Q7_9BACT</name>
<keyword evidence="4" id="KW-0378">Hydrolase</keyword>
<dbReference type="PANTHER" id="PTHR47396">
    <property type="entry name" value="TYPE I RESTRICTION ENZYME ECOKI R PROTEIN"/>
    <property type="match status" value="1"/>
</dbReference>
<dbReference type="SUPFAM" id="SSF52540">
    <property type="entry name" value="P-loop containing nucleoside triphosphate hydrolases"/>
    <property type="match status" value="1"/>
</dbReference>
<evidence type="ECO:0000259" key="2">
    <source>
        <dbReference type="PROSITE" id="PS51192"/>
    </source>
</evidence>
<accession>A0ABP8I2Q7</accession>
<evidence type="ECO:0000313" key="5">
    <source>
        <dbReference type="Proteomes" id="UP001501153"/>
    </source>
</evidence>
<dbReference type="PANTHER" id="PTHR47396:SF1">
    <property type="entry name" value="ATP-DEPENDENT HELICASE IRC3-RELATED"/>
    <property type="match status" value="1"/>
</dbReference>
<evidence type="ECO:0000313" key="4">
    <source>
        <dbReference type="EMBL" id="GAA4349932.1"/>
    </source>
</evidence>
<dbReference type="Proteomes" id="UP001501153">
    <property type="component" value="Unassembled WGS sequence"/>
</dbReference>
<feature type="region of interest" description="Disordered" evidence="1">
    <location>
        <begin position="350"/>
        <end position="376"/>
    </location>
</feature>
<sequence>MSNLPQLRNYQLAVIEGVREQMKQGHRRILVVVPTGGGKTTIGGSIIHSSVSKGHRVLWLAHRKELVEQAHERISDRHKGFGIPAGVMMAGHPPRRKHAVQVASIATLIRRDLPTAKVVLVDEAHHSVSPSFLNMLDKYPDAVVIGLTATPYRLDGRGLGDVYTAIVAPVSIGDLQAQGYLTPVRYFGTRKDLEPKLDTVKTVGGDYKNDELYKLFDKRALYDGVVANYVKFANASRAIVFNINVEHSLKVMEAFRAAGIAAYHVDGETPRAERESILAAFKRGEFEVLCNVNILTEGFDLPAIETVILNRATKSKSLYLQMVGRGLRPAPGKSACTVIDQGGNVRHFGPVEHPEEHSLEATPKRKSGSGATSAPPMKTCPQCERLDLLFVQQCPECGHVYSSGEMKLEQEEFLELTDFLPKNVVVPGAKKPVPDHLKKSWLDMSKEELKEYATIQGYKPGWVYCQLKRQEQAQEGAMAA</sequence>
<keyword evidence="5" id="KW-1185">Reference proteome</keyword>
<dbReference type="InterPro" id="IPR001650">
    <property type="entry name" value="Helicase_C-like"/>
</dbReference>
<dbReference type="InterPro" id="IPR006935">
    <property type="entry name" value="Helicase/UvrB_N"/>
</dbReference>
<dbReference type="SMART" id="SM00490">
    <property type="entry name" value="HELICc"/>
    <property type="match status" value="1"/>
</dbReference>
<feature type="compositionally biased region" description="Basic and acidic residues" evidence="1">
    <location>
        <begin position="350"/>
        <end position="363"/>
    </location>
</feature>
<feature type="domain" description="Helicase ATP-binding" evidence="2">
    <location>
        <begin position="20"/>
        <end position="151"/>
    </location>
</feature>
<keyword evidence="4" id="KW-0347">Helicase</keyword>
<dbReference type="PROSITE" id="PS51194">
    <property type="entry name" value="HELICASE_CTER"/>
    <property type="match status" value="1"/>
</dbReference>
<dbReference type="Pfam" id="PF04851">
    <property type="entry name" value="ResIII"/>
    <property type="match status" value="1"/>
</dbReference>
<evidence type="ECO:0000259" key="3">
    <source>
        <dbReference type="PROSITE" id="PS51194"/>
    </source>
</evidence>
<protein>
    <submittedName>
        <fullName evidence="4">DEAD/DEAH box helicase</fullName>
    </submittedName>
</protein>
<evidence type="ECO:0000256" key="1">
    <source>
        <dbReference type="SAM" id="MobiDB-lite"/>
    </source>
</evidence>
<organism evidence="4 5">
    <name type="scientific">Hymenobacter saemangeumensis</name>
    <dbReference type="NCBI Taxonomy" id="1084522"/>
    <lineage>
        <taxon>Bacteria</taxon>
        <taxon>Pseudomonadati</taxon>
        <taxon>Bacteroidota</taxon>
        <taxon>Cytophagia</taxon>
        <taxon>Cytophagales</taxon>
        <taxon>Hymenobacteraceae</taxon>
        <taxon>Hymenobacter</taxon>
    </lineage>
</organism>
<dbReference type="Gene3D" id="3.40.50.300">
    <property type="entry name" value="P-loop containing nucleotide triphosphate hydrolases"/>
    <property type="match status" value="2"/>
</dbReference>
<dbReference type="PROSITE" id="PS51192">
    <property type="entry name" value="HELICASE_ATP_BIND_1"/>
    <property type="match status" value="1"/>
</dbReference>
<dbReference type="GO" id="GO:0004386">
    <property type="term" value="F:helicase activity"/>
    <property type="evidence" value="ECO:0007669"/>
    <property type="project" value="UniProtKB-KW"/>
</dbReference>
<dbReference type="RefSeq" id="WP_345233883.1">
    <property type="nucleotide sequence ID" value="NZ_BAABGZ010000010.1"/>
</dbReference>
<dbReference type="SMART" id="SM00487">
    <property type="entry name" value="DEXDc"/>
    <property type="match status" value="1"/>
</dbReference>
<keyword evidence="4" id="KW-0067">ATP-binding</keyword>
<keyword evidence="4" id="KW-0547">Nucleotide-binding</keyword>
<gene>
    <name evidence="4" type="ORF">GCM10023185_07080</name>
</gene>
<proteinExistence type="predicted"/>